<keyword evidence="1" id="KW-0732">Signal</keyword>
<evidence type="ECO:0000313" key="2">
    <source>
        <dbReference type="EMBL" id="GFZ15095.1"/>
    </source>
</evidence>
<evidence type="ECO:0000256" key="1">
    <source>
        <dbReference type="SAM" id="SignalP"/>
    </source>
</evidence>
<protein>
    <recommendedName>
        <fullName evidence="4">Transmembrane protein</fullName>
    </recommendedName>
</protein>
<accession>A0A7J0GW62</accession>
<gene>
    <name evidence="2" type="ORF">Acr_24g0012850</name>
</gene>
<comment type="caution">
    <text evidence="2">The sequence shown here is derived from an EMBL/GenBank/DDBJ whole genome shotgun (WGS) entry which is preliminary data.</text>
</comment>
<sequence>MAKPSMLCLTATLFIFLIISQSSSARLLKDSSHPCKMGQPTMSFDPMELAVAEPKRLRSRYGPLFLSMLPKGSVPPSGPSKGTNNMNN</sequence>
<dbReference type="EMBL" id="BJWL01000024">
    <property type="protein sequence ID" value="GFZ15095.1"/>
    <property type="molecule type" value="Genomic_DNA"/>
</dbReference>
<proteinExistence type="predicted"/>
<name>A0A7J0GW62_9ERIC</name>
<reference evidence="2 3" key="1">
    <citation type="submission" date="2019-07" db="EMBL/GenBank/DDBJ databases">
        <title>De Novo Assembly of kiwifruit Actinidia rufa.</title>
        <authorList>
            <person name="Sugita-Konishi S."/>
            <person name="Sato K."/>
            <person name="Mori E."/>
            <person name="Abe Y."/>
            <person name="Kisaki G."/>
            <person name="Hamano K."/>
            <person name="Suezawa K."/>
            <person name="Otani M."/>
            <person name="Fukuda T."/>
            <person name="Manabe T."/>
            <person name="Gomi K."/>
            <person name="Tabuchi M."/>
            <person name="Akimitsu K."/>
            <person name="Kataoka I."/>
        </authorList>
    </citation>
    <scope>NUCLEOTIDE SEQUENCE [LARGE SCALE GENOMIC DNA]</scope>
    <source>
        <strain evidence="3">cv. Fuchu</strain>
    </source>
</reference>
<keyword evidence="3" id="KW-1185">Reference proteome</keyword>
<evidence type="ECO:0000313" key="3">
    <source>
        <dbReference type="Proteomes" id="UP000585474"/>
    </source>
</evidence>
<feature type="chain" id="PRO_5029464089" description="Transmembrane protein" evidence="1">
    <location>
        <begin position="26"/>
        <end position="88"/>
    </location>
</feature>
<dbReference type="AlphaFoldDB" id="A0A7J0GW62"/>
<organism evidence="2 3">
    <name type="scientific">Actinidia rufa</name>
    <dbReference type="NCBI Taxonomy" id="165716"/>
    <lineage>
        <taxon>Eukaryota</taxon>
        <taxon>Viridiplantae</taxon>
        <taxon>Streptophyta</taxon>
        <taxon>Embryophyta</taxon>
        <taxon>Tracheophyta</taxon>
        <taxon>Spermatophyta</taxon>
        <taxon>Magnoliopsida</taxon>
        <taxon>eudicotyledons</taxon>
        <taxon>Gunneridae</taxon>
        <taxon>Pentapetalae</taxon>
        <taxon>asterids</taxon>
        <taxon>Ericales</taxon>
        <taxon>Actinidiaceae</taxon>
        <taxon>Actinidia</taxon>
    </lineage>
</organism>
<evidence type="ECO:0008006" key="4">
    <source>
        <dbReference type="Google" id="ProtNLM"/>
    </source>
</evidence>
<feature type="signal peptide" evidence="1">
    <location>
        <begin position="1"/>
        <end position="25"/>
    </location>
</feature>
<dbReference type="Proteomes" id="UP000585474">
    <property type="component" value="Unassembled WGS sequence"/>
</dbReference>